<keyword evidence="11" id="KW-1185">Reference proteome</keyword>
<dbReference type="PANTHER" id="PTHR23513">
    <property type="entry name" value="INTEGRAL MEMBRANE EFFLUX PROTEIN-RELATED"/>
    <property type="match status" value="1"/>
</dbReference>
<evidence type="ECO:0000256" key="4">
    <source>
        <dbReference type="ARBA" id="ARBA00022692"/>
    </source>
</evidence>
<dbReference type="PROSITE" id="PS50850">
    <property type="entry name" value="MFS"/>
    <property type="match status" value="1"/>
</dbReference>
<evidence type="ECO:0000256" key="5">
    <source>
        <dbReference type="ARBA" id="ARBA00022989"/>
    </source>
</evidence>
<evidence type="ECO:0000313" key="11">
    <source>
        <dbReference type="Proteomes" id="UP000829992"/>
    </source>
</evidence>
<dbReference type="RefSeq" id="WP_249587231.1">
    <property type="nucleotide sequence ID" value="NZ_BAAAQL010000008.1"/>
</dbReference>
<feature type="transmembrane region" description="Helical" evidence="8">
    <location>
        <begin position="387"/>
        <end position="407"/>
    </location>
</feature>
<keyword evidence="4 8" id="KW-0812">Transmembrane</keyword>
<reference evidence="10 11" key="1">
    <citation type="submission" date="2022-05" db="EMBL/GenBank/DDBJ databases">
        <authorList>
            <person name="Zhou X."/>
            <person name="Li K."/>
            <person name="Man Y."/>
        </authorList>
    </citation>
    <scope>NUCLEOTIDE SEQUENCE [LARGE SCALE GENOMIC DNA]</scope>
    <source>
        <strain evidence="10 11">MS405</strain>
    </source>
</reference>
<dbReference type="CDD" id="cd06173">
    <property type="entry name" value="MFS_MefA_like"/>
    <property type="match status" value="1"/>
</dbReference>
<feature type="transmembrane region" description="Helical" evidence="8">
    <location>
        <begin position="297"/>
        <end position="318"/>
    </location>
</feature>
<evidence type="ECO:0000256" key="3">
    <source>
        <dbReference type="ARBA" id="ARBA00022475"/>
    </source>
</evidence>
<dbReference type="PANTHER" id="PTHR23513:SF6">
    <property type="entry name" value="MAJOR FACILITATOR SUPERFAMILY ASSOCIATED DOMAIN-CONTAINING PROTEIN"/>
    <property type="match status" value="1"/>
</dbReference>
<accession>A0ABY4PS28</accession>
<feature type="domain" description="Major facilitator superfamily (MFS) profile" evidence="9">
    <location>
        <begin position="23"/>
        <end position="407"/>
    </location>
</feature>
<dbReference type="Proteomes" id="UP000829992">
    <property type="component" value="Chromosome"/>
</dbReference>
<dbReference type="Pfam" id="PF05977">
    <property type="entry name" value="MFS_3"/>
    <property type="match status" value="1"/>
</dbReference>
<gene>
    <name evidence="10" type="ORF">M4V62_11890</name>
</gene>
<name>A0ABY4PS28_9ACTN</name>
<feature type="region of interest" description="Disordered" evidence="7">
    <location>
        <begin position="412"/>
        <end position="436"/>
    </location>
</feature>
<feature type="transmembrane region" description="Helical" evidence="8">
    <location>
        <begin position="93"/>
        <end position="115"/>
    </location>
</feature>
<dbReference type="EMBL" id="CP097289">
    <property type="protein sequence ID" value="UQT55743.1"/>
    <property type="molecule type" value="Genomic_DNA"/>
</dbReference>
<feature type="transmembrane region" description="Helical" evidence="8">
    <location>
        <begin position="180"/>
        <end position="200"/>
    </location>
</feature>
<keyword evidence="6 8" id="KW-0472">Membrane</keyword>
<organism evidence="10 11">
    <name type="scientific">Streptomyces durmitorensis</name>
    <dbReference type="NCBI Taxonomy" id="319947"/>
    <lineage>
        <taxon>Bacteria</taxon>
        <taxon>Bacillati</taxon>
        <taxon>Actinomycetota</taxon>
        <taxon>Actinomycetes</taxon>
        <taxon>Kitasatosporales</taxon>
        <taxon>Streptomycetaceae</taxon>
        <taxon>Streptomyces</taxon>
    </lineage>
</organism>
<evidence type="ECO:0000256" key="7">
    <source>
        <dbReference type="SAM" id="MobiDB-lite"/>
    </source>
</evidence>
<feature type="transmembrane region" description="Helical" evidence="8">
    <location>
        <begin position="263"/>
        <end position="285"/>
    </location>
</feature>
<dbReference type="InterPro" id="IPR036259">
    <property type="entry name" value="MFS_trans_sf"/>
</dbReference>
<feature type="transmembrane region" description="Helical" evidence="8">
    <location>
        <begin position="356"/>
        <end position="381"/>
    </location>
</feature>
<feature type="transmembrane region" description="Helical" evidence="8">
    <location>
        <begin position="324"/>
        <end position="344"/>
    </location>
</feature>
<evidence type="ECO:0000256" key="6">
    <source>
        <dbReference type="ARBA" id="ARBA00023136"/>
    </source>
</evidence>
<proteinExistence type="predicted"/>
<keyword evidence="2" id="KW-0813">Transport</keyword>
<keyword evidence="3" id="KW-1003">Cell membrane</keyword>
<feature type="transmembrane region" description="Helical" evidence="8">
    <location>
        <begin position="59"/>
        <end position="81"/>
    </location>
</feature>
<dbReference type="Gene3D" id="1.20.1250.20">
    <property type="entry name" value="MFS general substrate transporter like domains"/>
    <property type="match status" value="1"/>
</dbReference>
<comment type="subcellular location">
    <subcellularLocation>
        <location evidence="1">Cell membrane</location>
        <topology evidence="1">Multi-pass membrane protein</topology>
    </subcellularLocation>
</comment>
<dbReference type="InterPro" id="IPR010290">
    <property type="entry name" value="TM_effector"/>
</dbReference>
<evidence type="ECO:0000256" key="8">
    <source>
        <dbReference type="SAM" id="Phobius"/>
    </source>
</evidence>
<evidence type="ECO:0000256" key="2">
    <source>
        <dbReference type="ARBA" id="ARBA00022448"/>
    </source>
</evidence>
<feature type="transmembrane region" description="Helical" evidence="8">
    <location>
        <begin position="25"/>
        <end position="53"/>
    </location>
</feature>
<evidence type="ECO:0000313" key="10">
    <source>
        <dbReference type="EMBL" id="UQT55743.1"/>
    </source>
</evidence>
<dbReference type="InterPro" id="IPR020846">
    <property type="entry name" value="MFS_dom"/>
</dbReference>
<evidence type="ECO:0000259" key="9">
    <source>
        <dbReference type="PROSITE" id="PS50850"/>
    </source>
</evidence>
<sequence>MTLSEDTAAQQDQPSGPLRRNRDFLLLWTGAGLSMLGYRMSTVAYPLLAIWYLDSTVGAGLIGFASLLPMLLVQLPAGVLVDRYDRRRVMIGCDIVGCVAMSTLVVSLLAGRLWLGHLMAVAFVEGSAAIVYRLAERAAVRNVVHPQHLPAALSQNEARAQAAGLIGQPAGSSLFAFARWTPFLSTAVGHVLSLIGLLFVKAEFQAERRAAPGKLRSELLEGITWLRGQRFLRAAVCLVAGSNLLFQISGLAIILVVKENGGSPTAIGVIGAVSGVGGVLGSLFASRLLKHLAPRTILVGAFSAWAAVTSCLALTTGLYAIGGLMALVSFVGASMNVSAGVYQVQTTPDGLQGRVTSVAMLVSSGSNSLGAIAGGVLLSTFSTTHTIAGVAAVMFLLAVSTVLSPAVRSAGDSPLLSKEQGGVPPAQRTGEVTREG</sequence>
<protein>
    <submittedName>
        <fullName evidence="10">MFS transporter</fullName>
    </submittedName>
</protein>
<dbReference type="SUPFAM" id="SSF103473">
    <property type="entry name" value="MFS general substrate transporter"/>
    <property type="match status" value="1"/>
</dbReference>
<evidence type="ECO:0000256" key="1">
    <source>
        <dbReference type="ARBA" id="ARBA00004651"/>
    </source>
</evidence>
<keyword evidence="5 8" id="KW-1133">Transmembrane helix</keyword>
<feature type="transmembrane region" description="Helical" evidence="8">
    <location>
        <begin position="235"/>
        <end position="257"/>
    </location>
</feature>